<keyword evidence="1" id="KW-0472">Membrane</keyword>
<dbReference type="AlphaFoldDB" id="A0A2N3PR41"/>
<dbReference type="Gene3D" id="1.20.210.10">
    <property type="entry name" value="Cytochrome c oxidase-like, subunit I domain"/>
    <property type="match status" value="1"/>
</dbReference>
<feature type="transmembrane region" description="Helical" evidence="1">
    <location>
        <begin position="420"/>
        <end position="442"/>
    </location>
</feature>
<evidence type="ECO:0008006" key="4">
    <source>
        <dbReference type="Google" id="ProtNLM"/>
    </source>
</evidence>
<sequence length="463" mass="48201">MKDTIDLPPGFSPVGLDTTARRIVTGWLLLAVGSLAVAGALALLLAMSRTPYVQDWLPWPWESFFRKALVAHVVFSFVVWYLAMLGGLATAARPGRYSGAGGLVLAVAGAALLLVPTLANQGEPSLNNYVPVLVHPLFYAGLLVLAAGVVAPVLHLLLRPPAWGGSLVVGVGSAGVLYLLALICFGLAYLAAPAGVAPMAYDEQVFWGGGHLLQFVNTALLLTAWQVLGEQTFGQAPLSPRAWQILCALLVFAGLPGPVFYAIPFAGDDALRQAFTRLYWIGLPLPPLVTGAAVLRAVARGPRNWRSPAFLGLVLSLLLFALGGVLGGFADGGDTRTPAHYHAAIGGVNLAFMGLLFATLLPALLKPADQAVRTLLPFWFYGCGQALFCLGMFVAGSAGVGRKVAGAAQGLDSLVKVTGMALTGTGGALAVLGGILFVWQALRRLGGAPPLREINEGGGETAR</sequence>
<feature type="transmembrane region" description="Helical" evidence="1">
    <location>
        <begin position="138"/>
        <end position="158"/>
    </location>
</feature>
<feature type="transmembrane region" description="Helical" evidence="1">
    <location>
        <begin position="100"/>
        <end position="118"/>
    </location>
</feature>
<feature type="transmembrane region" description="Helical" evidence="1">
    <location>
        <begin position="204"/>
        <end position="225"/>
    </location>
</feature>
<feature type="transmembrane region" description="Helical" evidence="1">
    <location>
        <begin position="310"/>
        <end position="329"/>
    </location>
</feature>
<feature type="transmembrane region" description="Helical" evidence="1">
    <location>
        <begin position="278"/>
        <end position="298"/>
    </location>
</feature>
<comment type="caution">
    <text evidence="2">The sequence shown here is derived from an EMBL/GenBank/DDBJ whole genome shotgun (WGS) entry which is preliminary data.</text>
</comment>
<keyword evidence="3" id="KW-1185">Reference proteome</keyword>
<reference evidence="3" key="1">
    <citation type="submission" date="2017-12" db="EMBL/GenBank/DDBJ databases">
        <title>Draft genome sequence of Telmatospirillum siberiense 26-4b1T, an acidotolerant peatland alphaproteobacterium potentially involved in sulfur cycling.</title>
        <authorList>
            <person name="Hausmann B."/>
            <person name="Pjevac P."/>
            <person name="Schreck K."/>
            <person name="Herbold C.W."/>
            <person name="Daims H."/>
            <person name="Wagner M."/>
            <person name="Pester M."/>
            <person name="Loy A."/>
        </authorList>
    </citation>
    <scope>NUCLEOTIDE SEQUENCE [LARGE SCALE GENOMIC DNA]</scope>
    <source>
        <strain evidence="3">26-4b1</strain>
    </source>
</reference>
<dbReference type="Proteomes" id="UP000233293">
    <property type="component" value="Unassembled WGS sequence"/>
</dbReference>
<feature type="transmembrane region" description="Helical" evidence="1">
    <location>
        <begin position="167"/>
        <end position="192"/>
    </location>
</feature>
<feature type="transmembrane region" description="Helical" evidence="1">
    <location>
        <begin position="341"/>
        <end position="364"/>
    </location>
</feature>
<evidence type="ECO:0000313" key="3">
    <source>
        <dbReference type="Proteomes" id="UP000233293"/>
    </source>
</evidence>
<keyword evidence="1" id="KW-0812">Transmembrane</keyword>
<gene>
    <name evidence="2" type="ORF">CWS72_19640</name>
</gene>
<dbReference type="RefSeq" id="WP_101252342.1">
    <property type="nucleotide sequence ID" value="NZ_PIUM01000026.1"/>
</dbReference>
<feature type="transmembrane region" description="Helical" evidence="1">
    <location>
        <begin position="68"/>
        <end position="88"/>
    </location>
</feature>
<dbReference type="EMBL" id="PIUM01000026">
    <property type="protein sequence ID" value="PKU22869.1"/>
    <property type="molecule type" value="Genomic_DNA"/>
</dbReference>
<accession>A0A2N3PR41</accession>
<keyword evidence="1" id="KW-1133">Transmembrane helix</keyword>
<dbReference type="OrthoDB" id="11275at2"/>
<evidence type="ECO:0000313" key="2">
    <source>
        <dbReference type="EMBL" id="PKU22869.1"/>
    </source>
</evidence>
<feature type="transmembrane region" description="Helical" evidence="1">
    <location>
        <begin position="245"/>
        <end position="266"/>
    </location>
</feature>
<protein>
    <recommendedName>
        <fullName evidence="4">Cytochrome oxidase subunit I profile domain-containing protein</fullName>
    </recommendedName>
</protein>
<name>A0A2N3PR41_9PROT</name>
<feature type="transmembrane region" description="Helical" evidence="1">
    <location>
        <begin position="376"/>
        <end position="400"/>
    </location>
</feature>
<dbReference type="SUPFAM" id="SSF81442">
    <property type="entry name" value="Cytochrome c oxidase subunit I-like"/>
    <property type="match status" value="1"/>
</dbReference>
<evidence type="ECO:0000256" key="1">
    <source>
        <dbReference type="SAM" id="Phobius"/>
    </source>
</evidence>
<dbReference type="InterPro" id="IPR036927">
    <property type="entry name" value="Cyt_c_oxase-like_su1_sf"/>
</dbReference>
<organism evidence="2 3">
    <name type="scientific">Telmatospirillum siberiense</name>
    <dbReference type="NCBI Taxonomy" id="382514"/>
    <lineage>
        <taxon>Bacteria</taxon>
        <taxon>Pseudomonadati</taxon>
        <taxon>Pseudomonadota</taxon>
        <taxon>Alphaproteobacteria</taxon>
        <taxon>Rhodospirillales</taxon>
        <taxon>Rhodospirillaceae</taxon>
        <taxon>Telmatospirillum</taxon>
    </lineage>
</organism>
<proteinExistence type="predicted"/>
<feature type="transmembrane region" description="Helical" evidence="1">
    <location>
        <begin position="27"/>
        <end position="48"/>
    </location>
</feature>